<feature type="region of interest" description="Disordered" evidence="1">
    <location>
        <begin position="623"/>
        <end position="702"/>
    </location>
</feature>
<sequence>MAAAATALSARSGLPTSTVAGTPRSPTLSDAGMILPEADSLRSVSPAPFDRPPSPSSLLYAHSNKSEHTIRLAAPPLSRKNSPSIRSGSGVLSSKSSRSTIRTMGDSDGSSSSRSRNSRKSSPRNDHLLASSPTIQDALHSNPPDEYEYHPPRRGSNASSSVRSEDIEALKWPGFDGQHEFDDSGVVLEEEEEEEDDHFPVQANGDEEEEKDQWMDGHSDEGDDMYSSAALSRRAEIILANAKKRLNVMEGNLRGARQSLVVSPTFKPLPLELPHQLAITRDRDRRLYAGVGPIPPRSRMYQSSPLSSSPGHSRVLSETSVQSPYSPTNFSRSFPNKRASSAMGVASGPWSPEGYGQGRFPIRESRSFEVMRYHPDVLEERETSLRSHSRGSKSPPNTLETLPEDEDDHGHTLRRSSSTHTDLRSQMNDLKGRISSLKQRAKEDSMRRRSLQSLRTPSPFTSAEIWYGGVDSYKGATSPVAADAGVGTKVESPVRKAFYEDDDSDESTPRLAPVTAAPKEVDTHEEGMHFEENHDFESSKDYQTSHYDDAEEAQPEDNVEPSQDVPDTTNEHDFVSVEDEDIERTGSSVYEDAVYEMPVADRHEDRDDAFDYEHFFLHSAMGSYSSASRRSSSSTSSGSVDSVATTRPVTAIHERQKSRTSVETARRISMHQRNSSVDSVSTLASFATAAEEQSDDEEDESPLDQFAQQILPAHRHTIASHPITNGISPVSLRSDSAINMRPKSTTPPSQTPQISRASSSSPPADITSGLQTSKIISILTESSPKSGARLALNDEEKELIYGLASNFQQVCSSLQNTSGDQYERKEWRRRLDEARRILSGEELEGRPF</sequence>
<feature type="region of interest" description="Disordered" evidence="1">
    <location>
        <begin position="380"/>
        <end position="455"/>
    </location>
</feature>
<feature type="compositionally biased region" description="Polar residues" evidence="1">
    <location>
        <begin position="316"/>
        <end position="334"/>
    </location>
</feature>
<name>A0A6A5ZLP4_9PLEO</name>
<feature type="compositionally biased region" description="Polar residues" evidence="1">
    <location>
        <begin position="14"/>
        <end position="28"/>
    </location>
</feature>
<feature type="compositionally biased region" description="Low complexity" evidence="1">
    <location>
        <begin position="623"/>
        <end position="643"/>
    </location>
</feature>
<feature type="compositionally biased region" description="Acidic residues" evidence="1">
    <location>
        <begin position="549"/>
        <end position="559"/>
    </location>
</feature>
<feature type="compositionally biased region" description="Low complexity" evidence="1">
    <location>
        <begin position="297"/>
        <end position="314"/>
    </location>
</feature>
<evidence type="ECO:0000313" key="3">
    <source>
        <dbReference type="Proteomes" id="UP000799770"/>
    </source>
</evidence>
<dbReference type="OrthoDB" id="3438840at2759"/>
<evidence type="ECO:0000313" key="2">
    <source>
        <dbReference type="EMBL" id="KAF2120560.1"/>
    </source>
</evidence>
<feature type="compositionally biased region" description="Polar residues" evidence="1">
    <location>
        <begin position="415"/>
        <end position="428"/>
    </location>
</feature>
<feature type="region of interest" description="Disordered" evidence="1">
    <location>
        <begin position="288"/>
        <end position="358"/>
    </location>
</feature>
<evidence type="ECO:0000256" key="1">
    <source>
        <dbReference type="SAM" id="MobiDB-lite"/>
    </source>
</evidence>
<protein>
    <submittedName>
        <fullName evidence="2">Uncharacterized protein</fullName>
    </submittedName>
</protein>
<feature type="compositionally biased region" description="Low complexity" evidence="1">
    <location>
        <begin position="82"/>
        <end position="99"/>
    </location>
</feature>
<reference evidence="2" key="1">
    <citation type="journal article" date="2020" name="Stud. Mycol.">
        <title>101 Dothideomycetes genomes: a test case for predicting lifestyles and emergence of pathogens.</title>
        <authorList>
            <person name="Haridas S."/>
            <person name="Albert R."/>
            <person name="Binder M."/>
            <person name="Bloem J."/>
            <person name="Labutti K."/>
            <person name="Salamov A."/>
            <person name="Andreopoulos B."/>
            <person name="Baker S."/>
            <person name="Barry K."/>
            <person name="Bills G."/>
            <person name="Bluhm B."/>
            <person name="Cannon C."/>
            <person name="Castanera R."/>
            <person name="Culley D."/>
            <person name="Daum C."/>
            <person name="Ezra D."/>
            <person name="Gonzalez J."/>
            <person name="Henrissat B."/>
            <person name="Kuo A."/>
            <person name="Liang C."/>
            <person name="Lipzen A."/>
            <person name="Lutzoni F."/>
            <person name="Magnuson J."/>
            <person name="Mondo S."/>
            <person name="Nolan M."/>
            <person name="Ohm R."/>
            <person name="Pangilinan J."/>
            <person name="Park H.-J."/>
            <person name="Ramirez L."/>
            <person name="Alfaro M."/>
            <person name="Sun H."/>
            <person name="Tritt A."/>
            <person name="Yoshinaga Y."/>
            <person name="Zwiers L.-H."/>
            <person name="Turgeon B."/>
            <person name="Goodwin S."/>
            <person name="Spatafora J."/>
            <person name="Crous P."/>
            <person name="Grigoriev I."/>
        </authorList>
    </citation>
    <scope>NUCLEOTIDE SEQUENCE</scope>
    <source>
        <strain evidence="2">CBS 627.86</strain>
    </source>
</reference>
<feature type="region of interest" description="Disordered" evidence="1">
    <location>
        <begin position="498"/>
        <end position="590"/>
    </location>
</feature>
<feature type="compositionally biased region" description="Acidic residues" evidence="1">
    <location>
        <begin position="188"/>
        <end position="197"/>
    </location>
</feature>
<organism evidence="2 3">
    <name type="scientific">Lophiotrema nucula</name>
    <dbReference type="NCBI Taxonomy" id="690887"/>
    <lineage>
        <taxon>Eukaryota</taxon>
        <taxon>Fungi</taxon>
        <taxon>Dikarya</taxon>
        <taxon>Ascomycota</taxon>
        <taxon>Pezizomycotina</taxon>
        <taxon>Dothideomycetes</taxon>
        <taxon>Pleosporomycetidae</taxon>
        <taxon>Pleosporales</taxon>
        <taxon>Lophiotremataceae</taxon>
        <taxon>Lophiotrema</taxon>
    </lineage>
</organism>
<feature type="compositionally biased region" description="Low complexity" evidence="1">
    <location>
        <begin position="1"/>
        <end position="10"/>
    </location>
</feature>
<accession>A0A6A5ZLP4</accession>
<gene>
    <name evidence="2" type="ORF">BDV96DRAFT_269453</name>
</gene>
<dbReference type="AlphaFoldDB" id="A0A6A5ZLP4"/>
<dbReference type="EMBL" id="ML977313">
    <property type="protein sequence ID" value="KAF2120560.1"/>
    <property type="molecule type" value="Genomic_DNA"/>
</dbReference>
<proteinExistence type="predicted"/>
<feature type="compositionally biased region" description="Polar residues" evidence="1">
    <location>
        <begin position="671"/>
        <end position="685"/>
    </location>
</feature>
<feature type="compositionally biased region" description="Low complexity" evidence="1">
    <location>
        <begin position="744"/>
        <end position="753"/>
    </location>
</feature>
<dbReference type="Proteomes" id="UP000799770">
    <property type="component" value="Unassembled WGS sequence"/>
</dbReference>
<feature type="compositionally biased region" description="Basic and acidic residues" evidence="1">
    <location>
        <begin position="519"/>
        <end position="540"/>
    </location>
</feature>
<keyword evidence="3" id="KW-1185">Reference proteome</keyword>
<feature type="compositionally biased region" description="Acidic residues" evidence="1">
    <location>
        <begin position="692"/>
        <end position="702"/>
    </location>
</feature>
<feature type="region of interest" description="Disordered" evidence="1">
    <location>
        <begin position="738"/>
        <end position="768"/>
    </location>
</feature>
<feature type="region of interest" description="Disordered" evidence="1">
    <location>
        <begin position="1"/>
        <end position="225"/>
    </location>
</feature>
<feature type="compositionally biased region" description="Polar residues" evidence="1">
    <location>
        <begin position="754"/>
        <end position="768"/>
    </location>
</feature>